<dbReference type="EMBL" id="BKCJ010003645">
    <property type="protein sequence ID" value="GEU56331.1"/>
    <property type="molecule type" value="Genomic_DNA"/>
</dbReference>
<evidence type="ECO:0008006" key="3">
    <source>
        <dbReference type="Google" id="ProtNLM"/>
    </source>
</evidence>
<comment type="caution">
    <text evidence="2">The sequence shown here is derived from an EMBL/GenBank/DDBJ whole genome shotgun (WGS) entry which is preliminary data.</text>
</comment>
<dbReference type="PANTHER" id="PTHR33116:SF78">
    <property type="entry name" value="OS12G0587133 PROTEIN"/>
    <property type="match status" value="1"/>
</dbReference>
<evidence type="ECO:0000313" key="2">
    <source>
        <dbReference type="EMBL" id="GEU56331.1"/>
    </source>
</evidence>
<feature type="region of interest" description="Disordered" evidence="1">
    <location>
        <begin position="51"/>
        <end position="71"/>
    </location>
</feature>
<gene>
    <name evidence="2" type="ORF">Tci_028309</name>
</gene>
<name>A0A6L2L366_TANCI</name>
<dbReference type="PANTHER" id="PTHR33116">
    <property type="entry name" value="REVERSE TRANSCRIPTASE ZINC-BINDING DOMAIN-CONTAINING PROTEIN-RELATED-RELATED"/>
    <property type="match status" value="1"/>
</dbReference>
<organism evidence="2">
    <name type="scientific">Tanacetum cinerariifolium</name>
    <name type="common">Dalmatian daisy</name>
    <name type="synonym">Chrysanthemum cinerariifolium</name>
    <dbReference type="NCBI Taxonomy" id="118510"/>
    <lineage>
        <taxon>Eukaryota</taxon>
        <taxon>Viridiplantae</taxon>
        <taxon>Streptophyta</taxon>
        <taxon>Embryophyta</taxon>
        <taxon>Tracheophyta</taxon>
        <taxon>Spermatophyta</taxon>
        <taxon>Magnoliopsida</taxon>
        <taxon>eudicotyledons</taxon>
        <taxon>Gunneridae</taxon>
        <taxon>Pentapetalae</taxon>
        <taxon>asterids</taxon>
        <taxon>campanulids</taxon>
        <taxon>Asterales</taxon>
        <taxon>Asteraceae</taxon>
        <taxon>Asteroideae</taxon>
        <taxon>Anthemideae</taxon>
        <taxon>Anthemidinae</taxon>
        <taxon>Tanacetum</taxon>
    </lineage>
</organism>
<sequence length="519" mass="59040">MAAPVANTFDVLNMVEDDVCGPSDKRTMEDDKVQEEDSLWSRFQREKKVSNSKCNDLEDESDEDEVYEPNDDYTAPGYASLMRDKPWVLLDDFNVALNLEDHSCGGYQPDIAMREFKECVQRMQVMDVTATEGASTPLDDQGLFTRVFANHKAEFMVRDVLDREIKDALFSMRDDKAPGPDGFTTTFFKKLGDIIGGEITIAIREIFSNNDLFLFARGHPNSVWVIIDALEEFKNVLGLVPSIPKSTAFFCNVLNALKASILSYMPFPEGTLPVKYIGVPFISSKLLYRDCKLLVEKLAGRVNDWRNKFLSLAGRLQFVISILSSMHIYWDLVFILPVHIIHELEQLMRGFLWCQGEMKKGKAKVAWEAVCLPHREGGLRIRILDDFNVAIMATHVWCILINKESLWVQWIHSYKLKGRSLWDVPCLGDRWPHDWSSRFLNIVNILVPNINHELDDVIVGVMFKGFSNISQLVHAFTGMSSVPPQLMDVLAFLIPSKGSSVSNVIFSDCSYCHDILLME</sequence>
<dbReference type="AlphaFoldDB" id="A0A6L2L366"/>
<accession>A0A6L2L366</accession>
<protein>
    <recommendedName>
        <fullName evidence="3">RNA-directed DNA polymerase, eukaryota, reverse transcriptase zinc-binding domain protein</fullName>
    </recommendedName>
</protein>
<evidence type="ECO:0000256" key="1">
    <source>
        <dbReference type="SAM" id="MobiDB-lite"/>
    </source>
</evidence>
<proteinExistence type="predicted"/>
<feature type="compositionally biased region" description="Acidic residues" evidence="1">
    <location>
        <begin position="57"/>
        <end position="71"/>
    </location>
</feature>
<reference evidence="2" key="1">
    <citation type="journal article" date="2019" name="Sci. Rep.">
        <title>Draft genome of Tanacetum cinerariifolium, the natural source of mosquito coil.</title>
        <authorList>
            <person name="Yamashiro T."/>
            <person name="Shiraishi A."/>
            <person name="Satake H."/>
            <person name="Nakayama K."/>
        </authorList>
    </citation>
    <scope>NUCLEOTIDE SEQUENCE</scope>
</reference>